<name>A0A067SJR9_GALM3</name>
<feature type="region of interest" description="Disordered" evidence="1">
    <location>
        <begin position="53"/>
        <end position="75"/>
    </location>
</feature>
<dbReference type="EMBL" id="KL142418">
    <property type="protein sequence ID" value="KDR66978.1"/>
    <property type="molecule type" value="Genomic_DNA"/>
</dbReference>
<reference evidence="3" key="1">
    <citation type="journal article" date="2014" name="Proc. Natl. Acad. Sci. U.S.A.">
        <title>Extensive sampling of basidiomycete genomes demonstrates inadequacy of the white-rot/brown-rot paradigm for wood decay fungi.</title>
        <authorList>
            <person name="Riley R."/>
            <person name="Salamov A.A."/>
            <person name="Brown D.W."/>
            <person name="Nagy L.G."/>
            <person name="Floudas D."/>
            <person name="Held B.W."/>
            <person name="Levasseur A."/>
            <person name="Lombard V."/>
            <person name="Morin E."/>
            <person name="Otillar R."/>
            <person name="Lindquist E.A."/>
            <person name="Sun H."/>
            <person name="LaButti K.M."/>
            <person name="Schmutz J."/>
            <person name="Jabbour D."/>
            <person name="Luo H."/>
            <person name="Baker S.E."/>
            <person name="Pisabarro A.G."/>
            <person name="Walton J.D."/>
            <person name="Blanchette R.A."/>
            <person name="Henrissat B."/>
            <person name="Martin F."/>
            <person name="Cullen D."/>
            <person name="Hibbett D.S."/>
            <person name="Grigoriev I.V."/>
        </authorList>
    </citation>
    <scope>NUCLEOTIDE SEQUENCE [LARGE SCALE GENOMIC DNA]</scope>
    <source>
        <strain evidence="3">CBS 339.88</strain>
    </source>
</reference>
<dbReference type="AlphaFoldDB" id="A0A067SJR9"/>
<organism evidence="2 3">
    <name type="scientific">Galerina marginata (strain CBS 339.88)</name>
    <dbReference type="NCBI Taxonomy" id="685588"/>
    <lineage>
        <taxon>Eukaryota</taxon>
        <taxon>Fungi</taxon>
        <taxon>Dikarya</taxon>
        <taxon>Basidiomycota</taxon>
        <taxon>Agaricomycotina</taxon>
        <taxon>Agaricomycetes</taxon>
        <taxon>Agaricomycetidae</taxon>
        <taxon>Agaricales</taxon>
        <taxon>Agaricineae</taxon>
        <taxon>Strophariaceae</taxon>
        <taxon>Galerina</taxon>
    </lineage>
</organism>
<accession>A0A067SJR9</accession>
<keyword evidence="3" id="KW-1185">Reference proteome</keyword>
<protein>
    <submittedName>
        <fullName evidence="2">Uncharacterized protein</fullName>
    </submittedName>
</protein>
<dbReference type="HOGENOM" id="CLU_1204854_0_0_1"/>
<evidence type="ECO:0000313" key="3">
    <source>
        <dbReference type="Proteomes" id="UP000027222"/>
    </source>
</evidence>
<proteinExistence type="predicted"/>
<dbReference type="Proteomes" id="UP000027222">
    <property type="component" value="Unassembled WGS sequence"/>
</dbReference>
<gene>
    <name evidence="2" type="ORF">GALMADRAFT_1131974</name>
</gene>
<sequence>MTGARARMWACTSQPRHTSTRSQFPFSYLSFSWTLRLRFFPHDLRLHPLRVGHDDRQKGSSKPHICEPPHPGRPLVLKHEHEHEHRAVAAWRLFSNSSSSIPCFRPALRSSYPAFKYTHYGFGCSRTMGIDRPSRSTRPLFRLLQRGEVFFVCSMRRVIMPEEEEDMSTAQADGLGSWDGREGCTLCQCWADGVSFCGWGRGCGRGCAGAGCFSGASLLPATFSFPGAAE</sequence>
<evidence type="ECO:0000313" key="2">
    <source>
        <dbReference type="EMBL" id="KDR66978.1"/>
    </source>
</evidence>
<evidence type="ECO:0000256" key="1">
    <source>
        <dbReference type="SAM" id="MobiDB-lite"/>
    </source>
</evidence>